<dbReference type="Proteomes" id="UP000824633">
    <property type="component" value="Chromosome"/>
</dbReference>
<gene>
    <name evidence="1" type="ORF">psyc5s11_33970</name>
</gene>
<dbReference type="EMBL" id="AP024849">
    <property type="protein sequence ID" value="BCZ47330.1"/>
    <property type="molecule type" value="Genomic_DNA"/>
</dbReference>
<dbReference type="RefSeq" id="WP_224033677.1">
    <property type="nucleotide sequence ID" value="NZ_AP024849.1"/>
</dbReference>
<reference evidence="2" key="1">
    <citation type="submission" date="2021-07" db="EMBL/GenBank/DDBJ databases">
        <title>Complete genome sequencing of a Clostridium isolate.</title>
        <authorList>
            <person name="Ueki A."/>
            <person name="Tonouchi A."/>
        </authorList>
    </citation>
    <scope>NUCLEOTIDE SEQUENCE [LARGE SCALE GENOMIC DNA]</scope>
    <source>
        <strain evidence="2">C5S11</strain>
    </source>
</reference>
<proteinExistence type="predicted"/>
<protein>
    <submittedName>
        <fullName evidence="1">Uncharacterized protein</fullName>
    </submittedName>
</protein>
<evidence type="ECO:0000313" key="2">
    <source>
        <dbReference type="Proteomes" id="UP000824633"/>
    </source>
</evidence>
<keyword evidence="2" id="KW-1185">Reference proteome</keyword>
<name>A0ABM7T5T2_9CLOT</name>
<organism evidence="1 2">
    <name type="scientific">Clostridium gelidum</name>
    <dbReference type="NCBI Taxonomy" id="704125"/>
    <lineage>
        <taxon>Bacteria</taxon>
        <taxon>Bacillati</taxon>
        <taxon>Bacillota</taxon>
        <taxon>Clostridia</taxon>
        <taxon>Eubacteriales</taxon>
        <taxon>Clostridiaceae</taxon>
        <taxon>Clostridium</taxon>
    </lineage>
</organism>
<sequence>MPAVLLFIGVAALVTGISALAMHNSVSKSNSKSTSSINILSEIKETKENLDQEIKTKLFLGTVTIIAYIQYKEQMKKHQQEEILQSIGGGVAASTELSTAVTMKVAQDTIAELQTEQGQGIGTTTSNILLDDRYFRIFY</sequence>
<evidence type="ECO:0000313" key="1">
    <source>
        <dbReference type="EMBL" id="BCZ47330.1"/>
    </source>
</evidence>
<accession>A0ABM7T5T2</accession>